<dbReference type="InterPro" id="IPR052338">
    <property type="entry name" value="Transposase_5"/>
</dbReference>
<dbReference type="Gene3D" id="3.30.420.10">
    <property type="entry name" value="Ribonuclease H-like superfamily/Ribonuclease H"/>
    <property type="match status" value="1"/>
</dbReference>
<dbReference type="PANTHER" id="PTHR23022">
    <property type="entry name" value="TRANSPOSABLE ELEMENT-RELATED"/>
    <property type="match status" value="1"/>
</dbReference>
<dbReference type="InterPro" id="IPR002492">
    <property type="entry name" value="Transposase_Tc1-like"/>
</dbReference>
<evidence type="ECO:0008006" key="5">
    <source>
        <dbReference type="Google" id="ProtNLM"/>
    </source>
</evidence>
<reference evidence="3" key="2">
    <citation type="submission" date="2025-09" db="UniProtKB">
        <authorList>
            <consortium name="Ensembl"/>
        </authorList>
    </citation>
    <scope>IDENTIFICATION</scope>
</reference>
<dbReference type="PANTHER" id="PTHR23022:SF135">
    <property type="entry name" value="SI:DKEY-77F5.3"/>
    <property type="match status" value="1"/>
</dbReference>
<accession>A0A8C1LME9</accession>
<dbReference type="Gene3D" id="1.10.10.10">
    <property type="entry name" value="Winged helix-like DNA-binding domain superfamily/Winged helix DNA-binding domain"/>
    <property type="match status" value="1"/>
</dbReference>
<dbReference type="Pfam" id="PF01498">
    <property type="entry name" value="HTH_Tnp_Tc3_2"/>
    <property type="match status" value="1"/>
</dbReference>
<keyword evidence="4" id="KW-1185">Reference proteome</keyword>
<evidence type="ECO:0000259" key="1">
    <source>
        <dbReference type="Pfam" id="PF01498"/>
    </source>
</evidence>
<dbReference type="InterPro" id="IPR038717">
    <property type="entry name" value="Tc1-like_DDE_dom"/>
</dbReference>
<dbReference type="Ensembl" id="ENSCCRT00010070129.1">
    <property type="protein sequence ID" value="ENSCCRP00010063859.1"/>
    <property type="gene ID" value="ENSCCRG00010027246.1"/>
</dbReference>
<evidence type="ECO:0000313" key="4">
    <source>
        <dbReference type="Proteomes" id="UP000694427"/>
    </source>
</evidence>
<name>A0A8C1LME9_CYPCA</name>
<sequence length="338" mass="38576">MGYRTISKQLGEKATTFGTIIGKWKKFKMTVNLPQTRAPCKISPRGVSLILRKVRDQPRTTREDLVNDLKRAGTTVSTVTISNTPHRHGLKSCSACKVPLLKPTHVQAHLKFAKDHLDDPEEAWEKVMWSDETKIELYGINSTRRVWRKKEDEYKLKKKNIPTVKHGDGNIMLWGCFSAKGTGRLHCIEGRMDGAMYHHILGNNLLPLVRALKMGHGWVFQHDNDPKHTARATKEWLRKKHFKVLESPSQSPDLNPIENLWRELKLRVDSSAPKPERSGEDLYGGVGLNPCCSLCKPGQELQETSDLCNCKQRFLYQILSSIFLVYQILISCNEIKII</sequence>
<protein>
    <recommendedName>
        <fullName evidence="5">Transposase Tc1-like domain-containing protein</fullName>
    </recommendedName>
</protein>
<dbReference type="GO" id="GO:0003677">
    <property type="term" value="F:DNA binding"/>
    <property type="evidence" value="ECO:0007669"/>
    <property type="project" value="InterPro"/>
</dbReference>
<dbReference type="InterPro" id="IPR036397">
    <property type="entry name" value="RNaseH_sf"/>
</dbReference>
<dbReference type="GO" id="GO:0006313">
    <property type="term" value="P:DNA transposition"/>
    <property type="evidence" value="ECO:0007669"/>
    <property type="project" value="InterPro"/>
</dbReference>
<dbReference type="Proteomes" id="UP000694427">
    <property type="component" value="Unplaced"/>
</dbReference>
<evidence type="ECO:0000259" key="2">
    <source>
        <dbReference type="Pfam" id="PF13358"/>
    </source>
</evidence>
<feature type="domain" description="Tc1-like transposase DDE" evidence="2">
    <location>
        <begin position="127"/>
        <end position="270"/>
    </location>
</feature>
<proteinExistence type="predicted"/>
<evidence type="ECO:0000313" key="3">
    <source>
        <dbReference type="Ensembl" id="ENSCCRP00010063859.1"/>
    </source>
</evidence>
<dbReference type="InterPro" id="IPR036388">
    <property type="entry name" value="WH-like_DNA-bd_sf"/>
</dbReference>
<feature type="domain" description="Transposase Tc1-like" evidence="1">
    <location>
        <begin position="50"/>
        <end position="118"/>
    </location>
</feature>
<reference evidence="3" key="1">
    <citation type="submission" date="2025-08" db="UniProtKB">
        <authorList>
            <consortium name="Ensembl"/>
        </authorList>
    </citation>
    <scope>IDENTIFICATION</scope>
</reference>
<dbReference type="Pfam" id="PF13358">
    <property type="entry name" value="DDE_3"/>
    <property type="match status" value="1"/>
</dbReference>
<organism evidence="3 4">
    <name type="scientific">Cyprinus carpio</name>
    <name type="common">Common carp</name>
    <dbReference type="NCBI Taxonomy" id="7962"/>
    <lineage>
        <taxon>Eukaryota</taxon>
        <taxon>Metazoa</taxon>
        <taxon>Chordata</taxon>
        <taxon>Craniata</taxon>
        <taxon>Vertebrata</taxon>
        <taxon>Euteleostomi</taxon>
        <taxon>Actinopterygii</taxon>
        <taxon>Neopterygii</taxon>
        <taxon>Teleostei</taxon>
        <taxon>Ostariophysi</taxon>
        <taxon>Cypriniformes</taxon>
        <taxon>Cyprinidae</taxon>
        <taxon>Cyprininae</taxon>
        <taxon>Cyprinus</taxon>
    </lineage>
</organism>
<dbReference type="GO" id="GO:0015074">
    <property type="term" value="P:DNA integration"/>
    <property type="evidence" value="ECO:0007669"/>
    <property type="project" value="InterPro"/>
</dbReference>
<dbReference type="AlphaFoldDB" id="A0A8C1LME9"/>